<gene>
    <name evidence="2" type="ORF">EHW97_14960</name>
</gene>
<reference evidence="2 3" key="1">
    <citation type="submission" date="2018-11" db="EMBL/GenBank/DDBJ databases">
        <authorList>
            <person name="Li F."/>
        </authorList>
    </citation>
    <scope>NUCLEOTIDE SEQUENCE [LARGE SCALE GENOMIC DNA]</scope>
    <source>
        <strain evidence="2 3">YS17T</strain>
    </source>
</reference>
<dbReference type="SMART" id="SM00530">
    <property type="entry name" value="HTH_XRE"/>
    <property type="match status" value="1"/>
</dbReference>
<dbReference type="PROSITE" id="PS50943">
    <property type="entry name" value="HTH_CROC1"/>
    <property type="match status" value="1"/>
</dbReference>
<name>A0A3N6YW65_9ACTN</name>
<dbReference type="EMBL" id="RQJX01000029">
    <property type="protein sequence ID" value="RQN01991.1"/>
    <property type="molecule type" value="Genomic_DNA"/>
</dbReference>
<dbReference type="GO" id="GO:0003677">
    <property type="term" value="F:DNA binding"/>
    <property type="evidence" value="ECO:0007669"/>
    <property type="project" value="InterPro"/>
</dbReference>
<dbReference type="Gene3D" id="1.10.260.40">
    <property type="entry name" value="lambda repressor-like DNA-binding domains"/>
    <property type="match status" value="1"/>
</dbReference>
<evidence type="ECO:0000313" key="3">
    <source>
        <dbReference type="Proteomes" id="UP000275225"/>
    </source>
</evidence>
<evidence type="ECO:0000259" key="1">
    <source>
        <dbReference type="PROSITE" id="PS50943"/>
    </source>
</evidence>
<dbReference type="InterPro" id="IPR010982">
    <property type="entry name" value="Lambda_DNA-bd_dom_sf"/>
</dbReference>
<dbReference type="OrthoDB" id="5074395at2"/>
<dbReference type="CDD" id="cd00093">
    <property type="entry name" value="HTH_XRE"/>
    <property type="match status" value="1"/>
</dbReference>
<keyword evidence="3" id="KW-1185">Reference proteome</keyword>
<evidence type="ECO:0000313" key="2">
    <source>
        <dbReference type="EMBL" id="RQN01991.1"/>
    </source>
</evidence>
<protein>
    <submittedName>
        <fullName evidence="2">XRE family transcriptional regulator</fullName>
    </submittedName>
</protein>
<dbReference type="RefSeq" id="WP_124237973.1">
    <property type="nucleotide sequence ID" value="NZ_JBHUFI010000010.1"/>
</dbReference>
<feature type="domain" description="HTH cro/C1-type" evidence="1">
    <location>
        <begin position="20"/>
        <end position="80"/>
    </location>
</feature>
<dbReference type="SUPFAM" id="SSF47413">
    <property type="entry name" value="lambda repressor-like DNA-binding domains"/>
    <property type="match status" value="1"/>
</dbReference>
<dbReference type="Pfam" id="PF13443">
    <property type="entry name" value="HTH_26"/>
    <property type="match status" value="1"/>
</dbReference>
<organism evidence="2 3">
    <name type="scientific">Aeromicrobium camelliae</name>
    <dbReference type="NCBI Taxonomy" id="1538144"/>
    <lineage>
        <taxon>Bacteria</taxon>
        <taxon>Bacillati</taxon>
        <taxon>Actinomycetota</taxon>
        <taxon>Actinomycetes</taxon>
        <taxon>Propionibacteriales</taxon>
        <taxon>Nocardioidaceae</taxon>
        <taxon>Aeromicrobium</taxon>
    </lineage>
</organism>
<comment type="caution">
    <text evidence="2">The sequence shown here is derived from an EMBL/GenBank/DDBJ whole genome shotgun (WGS) entry which is preliminary data.</text>
</comment>
<dbReference type="AlphaFoldDB" id="A0A3N6YW65"/>
<accession>A0A3N6YW65</accession>
<dbReference type="Proteomes" id="UP000275225">
    <property type="component" value="Unassembled WGS sequence"/>
</dbReference>
<proteinExistence type="predicted"/>
<sequence length="96" mass="10568">MTSEPTPTWNEFAVTVGQRLLAARKEKGISQEKLARIANIATFTYQKLEKGIARPGAPLNPRLTTLIALCKALDLRVEDLLAGPWPDEIPSVERGN</sequence>
<dbReference type="InterPro" id="IPR001387">
    <property type="entry name" value="Cro/C1-type_HTH"/>
</dbReference>